<evidence type="ECO:0000313" key="3">
    <source>
        <dbReference type="Proteomes" id="UP000299102"/>
    </source>
</evidence>
<protein>
    <submittedName>
        <fullName evidence="2">Uncharacterized protein</fullName>
    </submittedName>
</protein>
<sequence>MDSQETNSKNKLKVERQMRAAATKDSPSTPAPPSALYPRRRWLVTSNTVRLSFPWVTCRDQTLSGRP</sequence>
<dbReference type="AlphaFoldDB" id="A0A4C1SVY6"/>
<dbReference type="Proteomes" id="UP000299102">
    <property type="component" value="Unassembled WGS sequence"/>
</dbReference>
<reference evidence="2 3" key="1">
    <citation type="journal article" date="2019" name="Commun. Biol.">
        <title>The bagworm genome reveals a unique fibroin gene that provides high tensile strength.</title>
        <authorList>
            <person name="Kono N."/>
            <person name="Nakamura H."/>
            <person name="Ohtoshi R."/>
            <person name="Tomita M."/>
            <person name="Numata K."/>
            <person name="Arakawa K."/>
        </authorList>
    </citation>
    <scope>NUCLEOTIDE SEQUENCE [LARGE SCALE GENOMIC DNA]</scope>
</reference>
<evidence type="ECO:0000313" key="2">
    <source>
        <dbReference type="EMBL" id="GBP06332.1"/>
    </source>
</evidence>
<dbReference type="EMBL" id="BGZK01000021">
    <property type="protein sequence ID" value="GBP06332.1"/>
    <property type="molecule type" value="Genomic_DNA"/>
</dbReference>
<proteinExistence type="predicted"/>
<organism evidence="2 3">
    <name type="scientific">Eumeta variegata</name>
    <name type="common">Bagworm moth</name>
    <name type="synonym">Eumeta japonica</name>
    <dbReference type="NCBI Taxonomy" id="151549"/>
    <lineage>
        <taxon>Eukaryota</taxon>
        <taxon>Metazoa</taxon>
        <taxon>Ecdysozoa</taxon>
        <taxon>Arthropoda</taxon>
        <taxon>Hexapoda</taxon>
        <taxon>Insecta</taxon>
        <taxon>Pterygota</taxon>
        <taxon>Neoptera</taxon>
        <taxon>Endopterygota</taxon>
        <taxon>Lepidoptera</taxon>
        <taxon>Glossata</taxon>
        <taxon>Ditrysia</taxon>
        <taxon>Tineoidea</taxon>
        <taxon>Psychidae</taxon>
        <taxon>Oiketicinae</taxon>
        <taxon>Eumeta</taxon>
    </lineage>
</organism>
<keyword evidence="3" id="KW-1185">Reference proteome</keyword>
<name>A0A4C1SVY6_EUMVA</name>
<comment type="caution">
    <text evidence="2">The sequence shown here is derived from an EMBL/GenBank/DDBJ whole genome shotgun (WGS) entry which is preliminary data.</text>
</comment>
<feature type="region of interest" description="Disordered" evidence="1">
    <location>
        <begin position="1"/>
        <end position="36"/>
    </location>
</feature>
<gene>
    <name evidence="2" type="ORF">EVAR_3646_1</name>
</gene>
<evidence type="ECO:0000256" key="1">
    <source>
        <dbReference type="SAM" id="MobiDB-lite"/>
    </source>
</evidence>
<accession>A0A4C1SVY6</accession>